<sequence>MLAVNAQPFSDPAYLFEVKWDGYRCLAYLEENRTLLRSRNLRNLTPAFPELETLHLQVNALPAILDGEIVVFKDGRPDFGALQARGRLFDRQRVTSAARSDPAVFVVFDLLYRGGEPVLKDLLERRRKFLKEIVKPGPHIIVAEYFLEEGELFFAACRAKGLEGVMGKRRDSPYVPGQRSPFWKKVRAWKSADLVICGWEANGGVRGLGALILGGYQDERLVFAGKVGTGFDAKTARELVTPLERLSRDRPPLDLPPAYRRGKSRWVEPSLVCTVEFTEVTRDGYLRHPVYRGLRRDKEPRECVWPAV</sequence>
<dbReference type="CDD" id="cd07906">
    <property type="entry name" value="Adenylation_DNA_ligase_LigD_LigC"/>
    <property type="match status" value="1"/>
</dbReference>
<dbReference type="EC" id="6.5.1.1" evidence="2"/>
<dbReference type="Pfam" id="PF04679">
    <property type="entry name" value="DNA_ligase_A_C"/>
    <property type="match status" value="1"/>
</dbReference>
<comment type="similarity">
    <text evidence="1">Belongs to the ATP-dependent DNA ligase family.</text>
</comment>
<dbReference type="GO" id="GO:0003910">
    <property type="term" value="F:DNA ligase (ATP) activity"/>
    <property type="evidence" value="ECO:0007669"/>
    <property type="project" value="UniProtKB-EC"/>
</dbReference>
<dbReference type="NCBIfam" id="TIGR02779">
    <property type="entry name" value="NHEJ_ligase_lig"/>
    <property type="match status" value="1"/>
</dbReference>
<dbReference type="PANTHER" id="PTHR45674">
    <property type="entry name" value="DNA LIGASE 1/3 FAMILY MEMBER"/>
    <property type="match status" value="1"/>
</dbReference>
<dbReference type="Gene3D" id="3.30.470.30">
    <property type="entry name" value="DNA ligase/mRNA capping enzyme"/>
    <property type="match status" value="1"/>
</dbReference>
<dbReference type="GO" id="GO:0005524">
    <property type="term" value="F:ATP binding"/>
    <property type="evidence" value="ECO:0007669"/>
    <property type="project" value="InterPro"/>
</dbReference>
<comment type="caution">
    <text evidence="6">The sequence shown here is derived from an EMBL/GenBank/DDBJ whole genome shotgun (WGS) entry which is preliminary data.</text>
</comment>
<dbReference type="InterPro" id="IPR050191">
    <property type="entry name" value="ATP-dep_DNA_ligase"/>
</dbReference>
<keyword evidence="3 6" id="KW-0436">Ligase</keyword>
<dbReference type="Pfam" id="PF01068">
    <property type="entry name" value="DNA_ligase_A_M"/>
    <property type="match status" value="1"/>
</dbReference>
<dbReference type="PANTHER" id="PTHR45674:SF4">
    <property type="entry name" value="DNA LIGASE 1"/>
    <property type="match status" value="1"/>
</dbReference>
<evidence type="ECO:0000256" key="4">
    <source>
        <dbReference type="ARBA" id="ARBA00034003"/>
    </source>
</evidence>
<gene>
    <name evidence="6" type="ORF">ENQ34_01605</name>
</gene>
<dbReference type="PROSITE" id="PS50160">
    <property type="entry name" value="DNA_LIGASE_A3"/>
    <property type="match status" value="1"/>
</dbReference>
<dbReference type="InterPro" id="IPR012309">
    <property type="entry name" value="DNA_ligase_ATP-dep_C"/>
</dbReference>
<dbReference type="InterPro" id="IPR012340">
    <property type="entry name" value="NA-bd_OB-fold"/>
</dbReference>
<evidence type="ECO:0000256" key="3">
    <source>
        <dbReference type="ARBA" id="ARBA00022598"/>
    </source>
</evidence>
<dbReference type="AlphaFoldDB" id="A0A7C2E355"/>
<organism evidence="6">
    <name type="scientific">Ammonifex degensii</name>
    <dbReference type="NCBI Taxonomy" id="42838"/>
    <lineage>
        <taxon>Bacteria</taxon>
        <taxon>Bacillati</taxon>
        <taxon>Bacillota</taxon>
        <taxon>Clostridia</taxon>
        <taxon>Thermoanaerobacterales</taxon>
        <taxon>Thermoanaerobacteraceae</taxon>
        <taxon>Ammonifex</taxon>
    </lineage>
</organism>
<feature type="domain" description="ATP-dependent DNA ligase family profile" evidence="5">
    <location>
        <begin position="96"/>
        <end position="187"/>
    </location>
</feature>
<dbReference type="SUPFAM" id="SSF56091">
    <property type="entry name" value="DNA ligase/mRNA capping enzyme, catalytic domain"/>
    <property type="match status" value="1"/>
</dbReference>
<dbReference type="Gene3D" id="3.30.1490.70">
    <property type="match status" value="1"/>
</dbReference>
<evidence type="ECO:0000256" key="1">
    <source>
        <dbReference type="ARBA" id="ARBA00007572"/>
    </source>
</evidence>
<comment type="catalytic activity">
    <reaction evidence="4">
        <text>ATP + (deoxyribonucleotide)n-3'-hydroxyl + 5'-phospho-(deoxyribonucleotide)m = (deoxyribonucleotide)n+m + AMP + diphosphate.</text>
        <dbReference type="EC" id="6.5.1.1"/>
    </reaction>
</comment>
<dbReference type="GO" id="GO:0006281">
    <property type="term" value="P:DNA repair"/>
    <property type="evidence" value="ECO:0007669"/>
    <property type="project" value="InterPro"/>
</dbReference>
<dbReference type="InterPro" id="IPR014146">
    <property type="entry name" value="LigD_ligase_dom"/>
</dbReference>
<dbReference type="InterPro" id="IPR012310">
    <property type="entry name" value="DNA_ligase_ATP-dep_cent"/>
</dbReference>
<name>A0A7C2E355_9THEO</name>
<evidence type="ECO:0000256" key="2">
    <source>
        <dbReference type="ARBA" id="ARBA00012727"/>
    </source>
</evidence>
<protein>
    <recommendedName>
        <fullName evidence="2">DNA ligase (ATP)</fullName>
        <ecNumber evidence="2">6.5.1.1</ecNumber>
    </recommendedName>
</protein>
<dbReference type="Gene3D" id="2.40.50.140">
    <property type="entry name" value="Nucleic acid-binding proteins"/>
    <property type="match status" value="1"/>
</dbReference>
<dbReference type="EMBL" id="DSMU01000105">
    <property type="protein sequence ID" value="HEL65365.1"/>
    <property type="molecule type" value="Genomic_DNA"/>
</dbReference>
<evidence type="ECO:0000313" key="6">
    <source>
        <dbReference type="EMBL" id="HEL65365.1"/>
    </source>
</evidence>
<evidence type="ECO:0000259" key="5">
    <source>
        <dbReference type="PROSITE" id="PS50160"/>
    </source>
</evidence>
<proteinExistence type="inferred from homology"/>
<accession>A0A7C2E355</accession>
<dbReference type="GO" id="GO:0006310">
    <property type="term" value="P:DNA recombination"/>
    <property type="evidence" value="ECO:0007669"/>
    <property type="project" value="InterPro"/>
</dbReference>
<reference evidence="6" key="1">
    <citation type="journal article" date="2020" name="mSystems">
        <title>Genome- and Community-Level Interaction Insights into Carbon Utilization and Element Cycling Functions of Hydrothermarchaeota in Hydrothermal Sediment.</title>
        <authorList>
            <person name="Zhou Z."/>
            <person name="Liu Y."/>
            <person name="Xu W."/>
            <person name="Pan J."/>
            <person name="Luo Z.H."/>
            <person name="Li M."/>
        </authorList>
    </citation>
    <scope>NUCLEOTIDE SEQUENCE [LARGE SCALE GENOMIC DNA]</scope>
    <source>
        <strain evidence="6">SpSt-300</strain>
    </source>
</reference>
<dbReference type="CDD" id="cd07971">
    <property type="entry name" value="OBF_DNA_ligase_LigD"/>
    <property type="match status" value="1"/>
</dbReference>
<dbReference type="SUPFAM" id="SSF50249">
    <property type="entry name" value="Nucleic acid-binding proteins"/>
    <property type="match status" value="1"/>
</dbReference>